<dbReference type="RefSeq" id="WP_167513014.1">
    <property type="nucleotide sequence ID" value="NZ_JBFACJ010000016.1"/>
</dbReference>
<dbReference type="EMBL" id="JBICBM010000016">
    <property type="protein sequence ID" value="MFF9885785.1"/>
    <property type="molecule type" value="Genomic_DNA"/>
</dbReference>
<name>A0ABW6Z3R5_9ACTN</name>
<evidence type="ECO:0000313" key="2">
    <source>
        <dbReference type="Proteomes" id="UP001603418"/>
    </source>
</evidence>
<dbReference type="InterPro" id="IPR009061">
    <property type="entry name" value="DNA-bd_dom_put_sf"/>
</dbReference>
<sequence length="151" mass="16550">MPLIDDSLKWANSGTGWWLLGVRGRLQGMNQPDEKLTTTQTAKLLGVRTDTVHAMKAEGHLTVVGKGHHGTNLFARADVERLKVQRLKAQRPLPAQQAELPSEEELACDGCRALRAQLLVEREGRLAAEARVQAERDRATRALTGLNAVIG</sequence>
<dbReference type="SUPFAM" id="SSF46955">
    <property type="entry name" value="Putative DNA-binding domain"/>
    <property type="match status" value="1"/>
</dbReference>
<reference evidence="1 2" key="1">
    <citation type="submission" date="2024-10" db="EMBL/GenBank/DDBJ databases">
        <title>The Natural Products Discovery Center: Release of the First 8490 Sequenced Strains for Exploring Actinobacteria Biosynthetic Diversity.</title>
        <authorList>
            <person name="Kalkreuter E."/>
            <person name="Kautsar S.A."/>
            <person name="Yang D."/>
            <person name="Bader C.D."/>
            <person name="Teijaro C.N."/>
            <person name="Fluegel L."/>
            <person name="Davis C.M."/>
            <person name="Simpson J.R."/>
            <person name="Lauterbach L."/>
            <person name="Steele A.D."/>
            <person name="Gui C."/>
            <person name="Meng S."/>
            <person name="Li G."/>
            <person name="Viehrig K."/>
            <person name="Ye F."/>
            <person name="Su P."/>
            <person name="Kiefer A.F."/>
            <person name="Nichols A."/>
            <person name="Cepeda A.J."/>
            <person name="Yan W."/>
            <person name="Fan B."/>
            <person name="Jiang Y."/>
            <person name="Adhikari A."/>
            <person name="Zheng C.-J."/>
            <person name="Schuster L."/>
            <person name="Cowan T.M."/>
            <person name="Smanski M.J."/>
            <person name="Chevrette M.G."/>
            <person name="De Carvalho L.P.S."/>
            <person name="Shen B."/>
        </authorList>
    </citation>
    <scope>NUCLEOTIDE SEQUENCE [LARGE SCALE GENOMIC DNA]</scope>
    <source>
        <strain evidence="1 2">NPDC013366</strain>
    </source>
</reference>
<evidence type="ECO:0000313" key="1">
    <source>
        <dbReference type="EMBL" id="MFF9885785.1"/>
    </source>
</evidence>
<keyword evidence="2" id="KW-1185">Reference proteome</keyword>
<accession>A0ABW6Z3R5</accession>
<proteinExistence type="predicted"/>
<comment type="caution">
    <text evidence="1">The sequence shown here is derived from an EMBL/GenBank/DDBJ whole genome shotgun (WGS) entry which is preliminary data.</text>
</comment>
<dbReference type="Proteomes" id="UP001603418">
    <property type="component" value="Unassembled WGS sequence"/>
</dbReference>
<protein>
    <submittedName>
        <fullName evidence="1">Helix-turn-helix domain-containing protein</fullName>
    </submittedName>
</protein>
<dbReference type="Gene3D" id="1.10.1660.10">
    <property type="match status" value="1"/>
</dbReference>
<gene>
    <name evidence="1" type="ORF">ACF1HC_29945</name>
</gene>
<organism evidence="1 2">
    <name type="scientific">Streptomyces eurythermus</name>
    <dbReference type="NCBI Taxonomy" id="42237"/>
    <lineage>
        <taxon>Bacteria</taxon>
        <taxon>Bacillati</taxon>
        <taxon>Actinomycetota</taxon>
        <taxon>Actinomycetes</taxon>
        <taxon>Kitasatosporales</taxon>
        <taxon>Streptomycetaceae</taxon>
        <taxon>Streptomyces</taxon>
    </lineage>
</organism>